<protein>
    <submittedName>
        <fullName evidence="1">Uncharacterized protein</fullName>
    </submittedName>
</protein>
<proteinExistence type="predicted"/>
<evidence type="ECO:0000313" key="2">
    <source>
        <dbReference type="Proteomes" id="UP000037460"/>
    </source>
</evidence>
<organism evidence="1 2">
    <name type="scientific">Chrysochromulina tobinii</name>
    <dbReference type="NCBI Taxonomy" id="1460289"/>
    <lineage>
        <taxon>Eukaryota</taxon>
        <taxon>Haptista</taxon>
        <taxon>Haptophyta</taxon>
        <taxon>Prymnesiophyceae</taxon>
        <taxon>Prymnesiales</taxon>
        <taxon>Chrysochromulinaceae</taxon>
        <taxon>Chrysochromulina</taxon>
    </lineage>
</organism>
<accession>A0A0M0JP25</accession>
<sequence>MSSPWPITRLRTKNNHLQCWFVPKSKKPARRTPLTPLTSAEAAILNRRGGWRGWGGRARRGRGGVCKRPCARSFSLRAPSLARCPNPFSPCTGLVQHGSFLLAAASSAADVEHLDWLDEYGTMTIVYDGVPVGIIREPTDAEGHGTMPMR</sequence>
<dbReference type="Proteomes" id="UP000037460">
    <property type="component" value="Unassembled WGS sequence"/>
</dbReference>
<reference evidence="2" key="1">
    <citation type="journal article" date="2015" name="PLoS Genet.">
        <title>Genome Sequence and Transcriptome Analyses of Chrysochromulina tobin: Metabolic Tools for Enhanced Algal Fitness in the Prominent Order Prymnesiales (Haptophyceae).</title>
        <authorList>
            <person name="Hovde B.T."/>
            <person name="Deodato C.R."/>
            <person name="Hunsperger H.M."/>
            <person name="Ryken S.A."/>
            <person name="Yost W."/>
            <person name="Jha R.K."/>
            <person name="Patterson J."/>
            <person name="Monnat R.J. Jr."/>
            <person name="Barlow S.B."/>
            <person name="Starkenburg S.R."/>
            <person name="Cattolico R.A."/>
        </authorList>
    </citation>
    <scope>NUCLEOTIDE SEQUENCE</scope>
    <source>
        <strain evidence="2">CCMP291</strain>
    </source>
</reference>
<evidence type="ECO:0000313" key="1">
    <source>
        <dbReference type="EMBL" id="KOO28042.1"/>
    </source>
</evidence>
<name>A0A0M0JP25_9EUKA</name>
<keyword evidence="2" id="KW-1185">Reference proteome</keyword>
<dbReference type="AlphaFoldDB" id="A0A0M0JP25"/>
<comment type="caution">
    <text evidence="1">The sequence shown here is derived from an EMBL/GenBank/DDBJ whole genome shotgun (WGS) entry which is preliminary data.</text>
</comment>
<dbReference type="EMBL" id="JWZX01002628">
    <property type="protein sequence ID" value="KOO28042.1"/>
    <property type="molecule type" value="Genomic_DNA"/>
</dbReference>
<gene>
    <name evidence="1" type="ORF">Ctob_002784</name>
</gene>